<evidence type="ECO:0000256" key="8">
    <source>
        <dbReference type="SAM" id="Phobius"/>
    </source>
</evidence>
<dbReference type="Gene3D" id="3.30.460.20">
    <property type="entry name" value="CorA soluble domain-like"/>
    <property type="match status" value="1"/>
</dbReference>
<evidence type="ECO:0000256" key="5">
    <source>
        <dbReference type="ARBA" id="ARBA00022692"/>
    </source>
</evidence>
<comment type="caution">
    <text evidence="9">The sequence shown here is derived from an EMBL/GenBank/DDBJ whole genome shotgun (WGS) entry which is preliminary data.</text>
</comment>
<sequence length="340" mass="38118">MVYPDCTSSHYIHRVSIRAYLYDADGSDHPITLQDDVLQHLTERQLLWIDVTGQDPAEIEQVGAVVHLHRESIRTLLNPIGRPRLDIFGEYFQVNVVAIEAASHGDEPSFRELPLDFFAGPNYLVTVHTDALQFLQDFDDRVRADSGLGALDSASFLAALLDWHINSYFAVLDTFEAAVDDLDEEVLLHPNDREFLQDLVDLRRQGGQLRRILAPHREVFSGLARPDFQGLNNTNANPQFRALDDRFERAMDMVENARELVLGSFELYIAGTGRKTNDAVQVLTIVTVSLGIVGAVAGVMGTNFTVGFFKAGEQGFIWMLIGMAVLIALVLLLARRRKWI</sequence>
<dbReference type="InterPro" id="IPR045861">
    <property type="entry name" value="CorA_cytoplasmic_dom"/>
</dbReference>
<dbReference type="CDD" id="cd12822">
    <property type="entry name" value="TmCorA-like"/>
    <property type="match status" value="1"/>
</dbReference>
<proteinExistence type="inferred from homology"/>
<evidence type="ECO:0000313" key="9">
    <source>
        <dbReference type="EMBL" id="GGR39091.1"/>
    </source>
</evidence>
<name>A0A918FI40_9DEIO</name>
<dbReference type="SUPFAM" id="SSF144083">
    <property type="entry name" value="Magnesium transport protein CorA, transmembrane region"/>
    <property type="match status" value="1"/>
</dbReference>
<dbReference type="InterPro" id="IPR002523">
    <property type="entry name" value="MgTranspt_CorA/ZnTranspt_ZntB"/>
</dbReference>
<dbReference type="Pfam" id="PF01544">
    <property type="entry name" value="CorA"/>
    <property type="match status" value="1"/>
</dbReference>
<comment type="similarity">
    <text evidence="2">Belongs to the CorA metal ion transporter (MIT) (TC 1.A.35) family.</text>
</comment>
<dbReference type="EMBL" id="BMQL01000092">
    <property type="protein sequence ID" value="GGR39091.1"/>
    <property type="molecule type" value="Genomic_DNA"/>
</dbReference>
<organism evidence="9 10">
    <name type="scientific">Deinococcus ruber</name>
    <dbReference type="NCBI Taxonomy" id="1848197"/>
    <lineage>
        <taxon>Bacteria</taxon>
        <taxon>Thermotogati</taxon>
        <taxon>Deinococcota</taxon>
        <taxon>Deinococci</taxon>
        <taxon>Deinococcales</taxon>
        <taxon>Deinococcaceae</taxon>
        <taxon>Deinococcus</taxon>
    </lineage>
</organism>
<evidence type="ECO:0000256" key="2">
    <source>
        <dbReference type="ARBA" id="ARBA00009765"/>
    </source>
</evidence>
<evidence type="ECO:0000313" key="10">
    <source>
        <dbReference type="Proteomes" id="UP000603865"/>
    </source>
</evidence>
<dbReference type="InterPro" id="IPR045863">
    <property type="entry name" value="CorA_TM1_TM2"/>
</dbReference>
<reference evidence="9" key="2">
    <citation type="submission" date="2020-09" db="EMBL/GenBank/DDBJ databases">
        <authorList>
            <person name="Sun Q."/>
            <person name="Ohkuma M."/>
        </authorList>
    </citation>
    <scope>NUCLEOTIDE SEQUENCE</scope>
    <source>
        <strain evidence="9">JCM 31311</strain>
    </source>
</reference>
<keyword evidence="6 8" id="KW-1133">Transmembrane helix</keyword>
<dbReference type="PANTHER" id="PTHR46494">
    <property type="entry name" value="CORA FAMILY METAL ION TRANSPORTER (EUROFUNG)"/>
    <property type="match status" value="1"/>
</dbReference>
<keyword evidence="4" id="KW-1003">Cell membrane</keyword>
<evidence type="ECO:0008006" key="11">
    <source>
        <dbReference type="Google" id="ProtNLM"/>
    </source>
</evidence>
<dbReference type="GO" id="GO:0000287">
    <property type="term" value="F:magnesium ion binding"/>
    <property type="evidence" value="ECO:0007669"/>
    <property type="project" value="TreeGrafter"/>
</dbReference>
<reference evidence="9" key="1">
    <citation type="journal article" date="2014" name="Int. J. Syst. Evol. Microbiol.">
        <title>Complete genome sequence of Corynebacterium casei LMG S-19264T (=DSM 44701T), isolated from a smear-ripened cheese.</title>
        <authorList>
            <consortium name="US DOE Joint Genome Institute (JGI-PGF)"/>
            <person name="Walter F."/>
            <person name="Albersmeier A."/>
            <person name="Kalinowski J."/>
            <person name="Ruckert C."/>
        </authorList>
    </citation>
    <scope>NUCLEOTIDE SEQUENCE</scope>
    <source>
        <strain evidence="9">JCM 31311</strain>
    </source>
</reference>
<dbReference type="GO" id="GO:0015087">
    <property type="term" value="F:cobalt ion transmembrane transporter activity"/>
    <property type="evidence" value="ECO:0007669"/>
    <property type="project" value="TreeGrafter"/>
</dbReference>
<dbReference type="GO" id="GO:0015095">
    <property type="term" value="F:magnesium ion transmembrane transporter activity"/>
    <property type="evidence" value="ECO:0007669"/>
    <property type="project" value="TreeGrafter"/>
</dbReference>
<dbReference type="AlphaFoldDB" id="A0A918FI40"/>
<evidence type="ECO:0000256" key="4">
    <source>
        <dbReference type="ARBA" id="ARBA00022475"/>
    </source>
</evidence>
<evidence type="ECO:0000256" key="7">
    <source>
        <dbReference type="ARBA" id="ARBA00023136"/>
    </source>
</evidence>
<evidence type="ECO:0000256" key="6">
    <source>
        <dbReference type="ARBA" id="ARBA00022989"/>
    </source>
</evidence>
<keyword evidence="5 8" id="KW-0812">Transmembrane</keyword>
<evidence type="ECO:0000256" key="1">
    <source>
        <dbReference type="ARBA" id="ARBA00004651"/>
    </source>
</evidence>
<protein>
    <recommendedName>
        <fullName evidence="11">Magnesium transporter CorA</fullName>
    </recommendedName>
</protein>
<accession>A0A918FI40</accession>
<feature type="transmembrane region" description="Helical" evidence="8">
    <location>
        <begin position="282"/>
        <end position="309"/>
    </location>
</feature>
<dbReference type="PANTHER" id="PTHR46494:SF1">
    <property type="entry name" value="CORA FAMILY METAL ION TRANSPORTER (EUROFUNG)"/>
    <property type="match status" value="1"/>
</dbReference>
<dbReference type="Proteomes" id="UP000603865">
    <property type="component" value="Unassembled WGS sequence"/>
</dbReference>
<dbReference type="Gene3D" id="1.20.58.340">
    <property type="entry name" value="Magnesium transport protein CorA, transmembrane region"/>
    <property type="match status" value="2"/>
</dbReference>
<feature type="transmembrane region" description="Helical" evidence="8">
    <location>
        <begin position="315"/>
        <end position="334"/>
    </location>
</feature>
<dbReference type="GO" id="GO:0050897">
    <property type="term" value="F:cobalt ion binding"/>
    <property type="evidence" value="ECO:0007669"/>
    <property type="project" value="TreeGrafter"/>
</dbReference>
<keyword evidence="7 8" id="KW-0472">Membrane</keyword>
<keyword evidence="10" id="KW-1185">Reference proteome</keyword>
<dbReference type="GO" id="GO:0005886">
    <property type="term" value="C:plasma membrane"/>
    <property type="evidence" value="ECO:0007669"/>
    <property type="project" value="UniProtKB-SubCell"/>
</dbReference>
<keyword evidence="3" id="KW-0813">Transport</keyword>
<gene>
    <name evidence="9" type="ORF">GCM10008957_55020</name>
</gene>
<comment type="subcellular location">
    <subcellularLocation>
        <location evidence="1">Cell membrane</location>
        <topology evidence="1">Multi-pass membrane protein</topology>
    </subcellularLocation>
</comment>
<dbReference type="SUPFAM" id="SSF143865">
    <property type="entry name" value="CorA soluble domain-like"/>
    <property type="match status" value="1"/>
</dbReference>
<evidence type="ECO:0000256" key="3">
    <source>
        <dbReference type="ARBA" id="ARBA00022448"/>
    </source>
</evidence>
<dbReference type="NCBIfam" id="TIGR01167">
    <property type="entry name" value="LPXTG_anchor"/>
    <property type="match status" value="1"/>
</dbReference>